<proteinExistence type="predicted"/>
<evidence type="ECO:0000313" key="3">
    <source>
        <dbReference type="Proteomes" id="UP000289257"/>
    </source>
</evidence>
<keyword evidence="1" id="KW-0472">Membrane</keyword>
<dbReference type="Proteomes" id="UP000289257">
    <property type="component" value="Unassembled WGS sequence"/>
</dbReference>
<evidence type="ECO:0000313" key="2">
    <source>
        <dbReference type="EMBL" id="RWZ78299.1"/>
    </source>
</evidence>
<accession>A0A4Q0AH60</accession>
<sequence>MTDDPTPTSEVQLSFLDKHRFLLLIMGTILVAMVLVSLSVAMYKISGASQLDLSRPGYQSVSDKVNRTDPITDYSSFGPVNKTTVNDFMKLYDKQSANAKAVDAFNGDPLNPDVLDFSNPTVTVE</sequence>
<keyword evidence="1" id="KW-0812">Transmembrane</keyword>
<dbReference type="EMBL" id="SCKX01000001">
    <property type="protein sequence ID" value="RWZ78299.1"/>
    <property type="molecule type" value="Genomic_DNA"/>
</dbReference>
<feature type="transmembrane region" description="Helical" evidence="1">
    <location>
        <begin position="20"/>
        <end position="43"/>
    </location>
</feature>
<dbReference type="AlphaFoldDB" id="A0A4Q0AH60"/>
<gene>
    <name evidence="2" type="ORF">EOT05_00855</name>
</gene>
<keyword evidence="3" id="KW-1185">Reference proteome</keyword>
<organism evidence="2 3">
    <name type="scientific">Candidatus Microsaccharimonas sossegonensis</name>
    <dbReference type="NCBI Taxonomy" id="2506948"/>
    <lineage>
        <taxon>Bacteria</taxon>
        <taxon>Candidatus Saccharimonadota</taxon>
        <taxon>Candidatus Saccharimonadia</taxon>
        <taxon>Candidatus Saccharimonadales</taxon>
        <taxon>Candidatus Saccharimonadaceae</taxon>
        <taxon>Candidatus Microsaccharimonas</taxon>
    </lineage>
</organism>
<name>A0A4Q0AH60_9BACT</name>
<evidence type="ECO:0000256" key="1">
    <source>
        <dbReference type="SAM" id="Phobius"/>
    </source>
</evidence>
<protein>
    <submittedName>
        <fullName evidence="2">Uncharacterized protein</fullName>
    </submittedName>
</protein>
<comment type="caution">
    <text evidence="2">The sequence shown here is derived from an EMBL/GenBank/DDBJ whole genome shotgun (WGS) entry which is preliminary data.</text>
</comment>
<keyword evidence="1" id="KW-1133">Transmembrane helix</keyword>
<reference evidence="2" key="1">
    <citation type="submission" date="2019-01" db="EMBL/GenBank/DDBJ databases">
        <title>Genomic signatures and co-occurrence patterns of the ultra-small Saccharimodia (Patescibacteria phylum) suggest a symbiotic lifestyle.</title>
        <authorList>
            <person name="Lemos L."/>
            <person name="Medeiros J."/>
            <person name="Andreote F."/>
            <person name="Fernandes G."/>
            <person name="Varani A."/>
            <person name="Oliveira G."/>
            <person name="Pylro V."/>
        </authorList>
    </citation>
    <scope>NUCLEOTIDE SEQUENCE [LARGE SCALE GENOMIC DNA]</scope>
    <source>
        <strain evidence="2">AMD02</strain>
    </source>
</reference>